<feature type="chain" id="PRO_5043702944" evidence="3">
    <location>
        <begin position="22"/>
        <end position="709"/>
    </location>
</feature>
<feature type="transmembrane region" description="Helical" evidence="2">
    <location>
        <begin position="401"/>
        <end position="419"/>
    </location>
</feature>
<gene>
    <name evidence="4" type="ORF">CI109_102302</name>
</gene>
<dbReference type="EMBL" id="CP144054">
    <property type="protein sequence ID" value="WWD17858.1"/>
    <property type="molecule type" value="Genomic_DNA"/>
</dbReference>
<dbReference type="Proteomes" id="UP000322225">
    <property type="component" value="Chromosome 4"/>
</dbReference>
<keyword evidence="3" id="KW-0732">Signal</keyword>
<dbReference type="RefSeq" id="XP_031857460.1">
    <property type="nucleotide sequence ID" value="XM_032008251.1"/>
</dbReference>
<feature type="region of interest" description="Disordered" evidence="1">
    <location>
        <begin position="632"/>
        <end position="709"/>
    </location>
</feature>
<organism evidence="4 5">
    <name type="scientific">Kwoniella shandongensis</name>
    <dbReference type="NCBI Taxonomy" id="1734106"/>
    <lineage>
        <taxon>Eukaryota</taxon>
        <taxon>Fungi</taxon>
        <taxon>Dikarya</taxon>
        <taxon>Basidiomycota</taxon>
        <taxon>Agaricomycotina</taxon>
        <taxon>Tremellomycetes</taxon>
        <taxon>Tremellales</taxon>
        <taxon>Cryptococcaceae</taxon>
        <taxon>Kwoniella</taxon>
    </lineage>
</organism>
<feature type="transmembrane region" description="Helical" evidence="2">
    <location>
        <begin position="329"/>
        <end position="352"/>
    </location>
</feature>
<dbReference type="AlphaFoldDB" id="A0A5M6BR20"/>
<reference evidence="4" key="2">
    <citation type="submission" date="2024-01" db="EMBL/GenBank/DDBJ databases">
        <title>Comparative genomics of Cryptococcus and Kwoniella reveals pathogenesis evolution and contrasting modes of karyotype evolution via chromosome fusion or intercentromeric recombination.</title>
        <authorList>
            <person name="Coelho M.A."/>
            <person name="David-Palma M."/>
            <person name="Shea T."/>
            <person name="Bowers K."/>
            <person name="McGinley-Smith S."/>
            <person name="Mohammad A.W."/>
            <person name="Gnirke A."/>
            <person name="Yurkov A.M."/>
            <person name="Nowrousian M."/>
            <person name="Sun S."/>
            <person name="Cuomo C.A."/>
            <person name="Heitman J."/>
        </authorList>
    </citation>
    <scope>NUCLEOTIDE SEQUENCE</scope>
    <source>
        <strain evidence="4">CBS 12478</strain>
    </source>
</reference>
<dbReference type="GeneID" id="43592423"/>
<evidence type="ECO:0000313" key="4">
    <source>
        <dbReference type="EMBL" id="WWD17858.1"/>
    </source>
</evidence>
<feature type="transmembrane region" description="Helical" evidence="2">
    <location>
        <begin position="431"/>
        <end position="449"/>
    </location>
</feature>
<reference evidence="4" key="1">
    <citation type="submission" date="2017-08" db="EMBL/GenBank/DDBJ databases">
        <authorList>
            <person name="Cuomo C."/>
            <person name="Billmyre B."/>
            <person name="Heitman J."/>
        </authorList>
    </citation>
    <scope>NUCLEOTIDE SEQUENCE</scope>
    <source>
        <strain evidence="4">CBS 12478</strain>
    </source>
</reference>
<proteinExistence type="predicted"/>
<evidence type="ECO:0000256" key="3">
    <source>
        <dbReference type="SAM" id="SignalP"/>
    </source>
</evidence>
<evidence type="ECO:0000256" key="2">
    <source>
        <dbReference type="SAM" id="Phobius"/>
    </source>
</evidence>
<evidence type="ECO:0000256" key="1">
    <source>
        <dbReference type="SAM" id="MobiDB-lite"/>
    </source>
</evidence>
<keyword evidence="5" id="KW-1185">Reference proteome</keyword>
<feature type="transmembrane region" description="Helical" evidence="2">
    <location>
        <begin position="455"/>
        <end position="481"/>
    </location>
</feature>
<accession>A0A5M6BR20</accession>
<dbReference type="KEGG" id="ksn:43592423"/>
<name>A0A5M6BR20_9TREE</name>
<keyword evidence="2" id="KW-0812">Transmembrane</keyword>
<feature type="transmembrane region" description="Helical" evidence="2">
    <location>
        <begin position="373"/>
        <end position="395"/>
    </location>
</feature>
<feature type="compositionally biased region" description="Low complexity" evidence="1">
    <location>
        <begin position="676"/>
        <end position="690"/>
    </location>
</feature>
<feature type="transmembrane region" description="Helical" evidence="2">
    <location>
        <begin position="530"/>
        <end position="556"/>
    </location>
</feature>
<dbReference type="OrthoDB" id="10010954at2759"/>
<sequence length="709" mass="79032">MFNIHLTSLFGLLLFLSSTLALSEYQALAVLNDFAESFLAPNNIEIARGINSTLFAEDVTGTADVSTNFDGRELTTEYLFGLFVNTATDPTDPSPFGSPIAYNVTALAVENNFITTSIKFEFNYPILNQTFPIQIDAFILVNDKGQIQQYDASFRRWAWATDVIVPLLLPHMASRVNLSASSDSSTILRSYLTQKICHAAVSYCNGTNQQYDSYDDCVTFLNGKDIGQWYRMGEDNLTCRQLHVAMVPIRPGTHCSHIGPTGGDMCIPRDYHQVVLDSHFPAGWLAPKYVTPENVGEVGKIKAVSGQSLDPLLEIALSASDTHSWDPTLYATALLGYLLFFYVVANSLWFAYYRLSEVFRNLGVEHQKNVVMYTMNVVFTTIALALELVATPAFAGRYTLWEVQCLRTGGVVISGLYVFELIYRLRMRPPLIVHHFLTIIAISFTVSVFEYTQSMTYLISAVIWLFQATTEQFTFVGLLGYRLDWDRKNISRLLKFAAVQSFVFKSASAIGLIVYWGLHQDYSYQPIDKAWTAMVFIIAVGLLLTQIWGSYVTYLIGRRVERETSVILPQTLGDQDYPTFEPTHKRSDSEISVGHTVARRSGYDFANVHAHGYGEVIEEEDVLPSPHILPHVDNASRKEGSLEKASSVTLDVGTDENKPTMHAPRPPSVVSARRVPLPLSPTSTALSPTSDEAPMVTAPNSPVDDNVKR</sequence>
<evidence type="ECO:0000313" key="5">
    <source>
        <dbReference type="Proteomes" id="UP000322225"/>
    </source>
</evidence>
<feature type="transmembrane region" description="Helical" evidence="2">
    <location>
        <begin position="493"/>
        <end position="518"/>
    </location>
</feature>
<feature type="signal peptide" evidence="3">
    <location>
        <begin position="1"/>
        <end position="21"/>
    </location>
</feature>
<keyword evidence="2" id="KW-1133">Transmembrane helix</keyword>
<protein>
    <submittedName>
        <fullName evidence="4">Uncharacterized protein</fullName>
    </submittedName>
</protein>
<keyword evidence="2" id="KW-0472">Membrane</keyword>